<dbReference type="AlphaFoldDB" id="A0A443SQH2"/>
<comment type="caution">
    <text evidence="6">The sequence shown here is derived from an EMBL/GenBank/DDBJ whole genome shotgun (WGS) entry which is preliminary data.</text>
</comment>
<evidence type="ECO:0000256" key="3">
    <source>
        <dbReference type="ARBA" id="ARBA00023004"/>
    </source>
</evidence>
<dbReference type="Pfam" id="PF00042">
    <property type="entry name" value="Globin"/>
    <property type="match status" value="2"/>
</dbReference>
<evidence type="ECO:0000313" key="6">
    <source>
        <dbReference type="EMBL" id="RWS29796.1"/>
    </source>
</evidence>
<keyword evidence="2" id="KW-0479">Metal-binding</keyword>
<comment type="similarity">
    <text evidence="4">Belongs to the globin family.</text>
</comment>
<evidence type="ECO:0000313" key="7">
    <source>
        <dbReference type="Proteomes" id="UP000288716"/>
    </source>
</evidence>
<protein>
    <submittedName>
        <fullName evidence="6">Neuroglobin-like protein</fullName>
    </submittedName>
</protein>
<dbReference type="PROSITE" id="PS01033">
    <property type="entry name" value="GLOBIN"/>
    <property type="match status" value="2"/>
</dbReference>
<dbReference type="SUPFAM" id="SSF46458">
    <property type="entry name" value="Globin-like"/>
    <property type="match status" value="2"/>
</dbReference>
<evidence type="ECO:0000256" key="1">
    <source>
        <dbReference type="ARBA" id="ARBA00022617"/>
    </source>
</evidence>
<dbReference type="InterPro" id="IPR000971">
    <property type="entry name" value="Globin"/>
</dbReference>
<dbReference type="GO" id="GO:0020037">
    <property type="term" value="F:heme binding"/>
    <property type="evidence" value="ECO:0007669"/>
    <property type="project" value="InterPro"/>
</dbReference>
<dbReference type="VEuPathDB" id="VectorBase:LDEU002244"/>
<dbReference type="STRING" id="299467.A0A443SQH2"/>
<organism evidence="6 7">
    <name type="scientific">Leptotrombidium deliense</name>
    <dbReference type="NCBI Taxonomy" id="299467"/>
    <lineage>
        <taxon>Eukaryota</taxon>
        <taxon>Metazoa</taxon>
        <taxon>Ecdysozoa</taxon>
        <taxon>Arthropoda</taxon>
        <taxon>Chelicerata</taxon>
        <taxon>Arachnida</taxon>
        <taxon>Acari</taxon>
        <taxon>Acariformes</taxon>
        <taxon>Trombidiformes</taxon>
        <taxon>Prostigmata</taxon>
        <taxon>Anystina</taxon>
        <taxon>Parasitengona</taxon>
        <taxon>Trombiculoidea</taxon>
        <taxon>Trombiculidae</taxon>
        <taxon>Leptotrombidium</taxon>
    </lineage>
</organism>
<dbReference type="InterPro" id="IPR012292">
    <property type="entry name" value="Globin/Proto"/>
</dbReference>
<dbReference type="PRINTS" id="PR00188">
    <property type="entry name" value="PLANTGLOBIN"/>
</dbReference>
<sequence length="273" mass="31961">MTLLQQQVQHLTFPLLFETHPDVQQMFLPLRSILKEDLKYSKELRAHALRVMGYIQKVVARLKEPEKCEQLLQDLGKRHVTYGAKVEYIDLVGQQFIYAIKPSLEAVWSEAVEDSWNQFKCPCLTEAQKLLIENTWKMLVDNISRVGVITFMRLFETHPEVQEVFMPFREIDKNDLKFSKELRAHALRVMGIVQKVVARIQDSEKCEQLLRDLGKKHIVYGAKVDYVDLVGPQFIYAIKPSLESVWNEEVEQSWNTLFKFIAFVMKKAMKDVE</sequence>
<evidence type="ECO:0000256" key="4">
    <source>
        <dbReference type="RuleBase" id="RU000356"/>
    </source>
</evidence>
<name>A0A443SQH2_9ACAR</name>
<dbReference type="InterPro" id="IPR050532">
    <property type="entry name" value="Globin-like_OT"/>
</dbReference>
<keyword evidence="4" id="KW-0813">Transport</keyword>
<evidence type="ECO:0000256" key="2">
    <source>
        <dbReference type="ARBA" id="ARBA00022723"/>
    </source>
</evidence>
<feature type="domain" description="Globin" evidence="5">
    <location>
        <begin position="123"/>
        <end position="270"/>
    </location>
</feature>
<feature type="domain" description="Globin" evidence="5">
    <location>
        <begin position="1"/>
        <end position="120"/>
    </location>
</feature>
<evidence type="ECO:0000259" key="5">
    <source>
        <dbReference type="PROSITE" id="PS01033"/>
    </source>
</evidence>
<keyword evidence="7" id="KW-1185">Reference proteome</keyword>
<dbReference type="EMBL" id="NCKV01000767">
    <property type="protein sequence ID" value="RWS29796.1"/>
    <property type="molecule type" value="Genomic_DNA"/>
</dbReference>
<keyword evidence="1 4" id="KW-0349">Heme</keyword>
<reference evidence="6 7" key="1">
    <citation type="journal article" date="2018" name="Gigascience">
        <title>Genomes of trombidid mites reveal novel predicted allergens and laterally-transferred genes associated with secondary metabolism.</title>
        <authorList>
            <person name="Dong X."/>
            <person name="Chaisiri K."/>
            <person name="Xia D."/>
            <person name="Armstrong S.D."/>
            <person name="Fang Y."/>
            <person name="Donnelly M.J."/>
            <person name="Kadowaki T."/>
            <person name="McGarry J.W."/>
            <person name="Darby A.C."/>
            <person name="Makepeace B.L."/>
        </authorList>
    </citation>
    <scope>NUCLEOTIDE SEQUENCE [LARGE SCALE GENOMIC DNA]</scope>
    <source>
        <strain evidence="6">UoL-UT</strain>
    </source>
</reference>
<keyword evidence="3" id="KW-0408">Iron</keyword>
<dbReference type="PANTHER" id="PTHR46458:SF2">
    <property type="entry name" value="X GLOBIN"/>
    <property type="match status" value="1"/>
</dbReference>
<keyword evidence="4" id="KW-0561">Oxygen transport</keyword>
<gene>
    <name evidence="6" type="ORF">B4U80_08545</name>
</gene>
<dbReference type="GO" id="GO:0019825">
    <property type="term" value="F:oxygen binding"/>
    <property type="evidence" value="ECO:0007669"/>
    <property type="project" value="InterPro"/>
</dbReference>
<dbReference type="Proteomes" id="UP000288716">
    <property type="component" value="Unassembled WGS sequence"/>
</dbReference>
<dbReference type="InterPro" id="IPR009050">
    <property type="entry name" value="Globin-like_sf"/>
</dbReference>
<dbReference type="GO" id="GO:0005344">
    <property type="term" value="F:oxygen carrier activity"/>
    <property type="evidence" value="ECO:0007669"/>
    <property type="project" value="UniProtKB-KW"/>
</dbReference>
<proteinExistence type="inferred from homology"/>
<dbReference type="PANTHER" id="PTHR46458">
    <property type="entry name" value="BLR2807 PROTEIN"/>
    <property type="match status" value="1"/>
</dbReference>
<dbReference type="OrthoDB" id="6429478at2759"/>
<dbReference type="GO" id="GO:0046872">
    <property type="term" value="F:metal ion binding"/>
    <property type="evidence" value="ECO:0007669"/>
    <property type="project" value="UniProtKB-KW"/>
</dbReference>
<dbReference type="Gene3D" id="1.10.490.10">
    <property type="entry name" value="Globins"/>
    <property type="match status" value="2"/>
</dbReference>
<accession>A0A443SQH2</accession>